<evidence type="ECO:0000313" key="1">
    <source>
        <dbReference type="EMBL" id="EWC46546.1"/>
    </source>
</evidence>
<proteinExistence type="predicted"/>
<gene>
    <name evidence="1" type="ORF">DRE_04269</name>
</gene>
<evidence type="ECO:0000313" key="2">
    <source>
        <dbReference type="Proteomes" id="UP000024837"/>
    </source>
</evidence>
<keyword evidence="2" id="KW-1185">Reference proteome</keyword>
<dbReference type="AlphaFoldDB" id="W7HR98"/>
<dbReference type="HOGENOM" id="CLU_3143041_0_0_1"/>
<dbReference type="Proteomes" id="UP000024837">
    <property type="component" value="Unassembled WGS sequence"/>
</dbReference>
<name>W7HR98_9PEZI</name>
<dbReference type="EMBL" id="KI966417">
    <property type="protein sequence ID" value="EWC46546.1"/>
    <property type="molecule type" value="Genomic_DNA"/>
</dbReference>
<protein>
    <submittedName>
        <fullName evidence="1">Uncharacterized protein</fullName>
    </submittedName>
</protein>
<accession>W7HR98</accession>
<organism evidence="1 2">
    <name type="scientific">Drechslerella stenobrocha 248</name>
    <dbReference type="NCBI Taxonomy" id="1043628"/>
    <lineage>
        <taxon>Eukaryota</taxon>
        <taxon>Fungi</taxon>
        <taxon>Dikarya</taxon>
        <taxon>Ascomycota</taxon>
        <taxon>Pezizomycotina</taxon>
        <taxon>Orbiliomycetes</taxon>
        <taxon>Orbiliales</taxon>
        <taxon>Orbiliaceae</taxon>
        <taxon>Drechslerella</taxon>
    </lineage>
</organism>
<sequence length="49" mass="5170">MVGLAPGDGLKVSAFDLLGNWCLISASYPGSRNEMLEVSDLAAEKDLKS</sequence>
<dbReference type="OrthoDB" id="1879366at2759"/>
<reference evidence="1 2" key="1">
    <citation type="submission" date="2013-05" db="EMBL/GenBank/DDBJ databases">
        <title>Drechslerella stenobrocha genome reveals carnivorous origination and mechanical trapping mechanism of predatory fungi.</title>
        <authorList>
            <person name="Liu X."/>
            <person name="Zhang W."/>
            <person name="Liu K."/>
        </authorList>
    </citation>
    <scope>NUCLEOTIDE SEQUENCE [LARGE SCALE GENOMIC DNA]</scope>
    <source>
        <strain evidence="1 2">248</strain>
    </source>
</reference>